<proteinExistence type="predicted"/>
<sequence>MSFTQIWGNFLLKTSYRKNPFDDQLSDIGFHLHYESQLLMTNGEITVDIRIYQSIADQALLNGSIAFVFRKFHMVKPTKMEIEAVHIFRYHHSITSTILQAFTPRVSIPGYITQETELLKDGTKLIFINAMGHVREYQQVITRINGCQHQVASSHEITNTANTEIHSPVHITGFIDCLDEFSLIPVITIEELTLEVGNNRVAELINQARLDSIRSNIGRDPASQQTFQTHIEFNDMWRFQPSTASLSSVPAYNTPYPRPFPLDGVPYWLPRPADVEYLPPRYPAPSECGDHVVEKNPTRKQESDMAKIPAHLRAISIESECPFFPTQVVREGSVSTISDDEARPNKTELSQRANDQILRHHDTYLEDLLQPGERDFPSSKKRKTPQTPSIMPHRPRKRARSLSPSQNNAPFNGATMTTAAPASTSFVQHKNHSEPITLQTVSRKQNSSSTPTADFRTNGQLNPLTSVNILHTSTSSPVFDYSVNEPNTDIPALSMNNSVQSNFNYNGMDIDHATNSVMARNNEAVQTLHSRFCNR</sequence>
<evidence type="ECO:0000313" key="2">
    <source>
        <dbReference type="EMBL" id="KIJ37660.1"/>
    </source>
</evidence>
<feature type="region of interest" description="Disordered" evidence="1">
    <location>
        <begin position="369"/>
        <end position="416"/>
    </location>
</feature>
<dbReference type="EMBL" id="KN837167">
    <property type="protein sequence ID" value="KIJ37660.1"/>
    <property type="molecule type" value="Genomic_DNA"/>
</dbReference>
<feature type="region of interest" description="Disordered" evidence="1">
    <location>
        <begin position="332"/>
        <end position="354"/>
    </location>
</feature>
<reference evidence="2 3" key="1">
    <citation type="submission" date="2014-06" db="EMBL/GenBank/DDBJ databases">
        <title>Evolutionary Origins and Diversification of the Mycorrhizal Mutualists.</title>
        <authorList>
            <consortium name="DOE Joint Genome Institute"/>
            <consortium name="Mycorrhizal Genomics Consortium"/>
            <person name="Kohler A."/>
            <person name="Kuo A."/>
            <person name="Nagy L.G."/>
            <person name="Floudas D."/>
            <person name="Copeland A."/>
            <person name="Barry K.W."/>
            <person name="Cichocki N."/>
            <person name="Veneault-Fourrey C."/>
            <person name="LaButti K."/>
            <person name="Lindquist E.A."/>
            <person name="Lipzen A."/>
            <person name="Lundell T."/>
            <person name="Morin E."/>
            <person name="Murat C."/>
            <person name="Riley R."/>
            <person name="Ohm R."/>
            <person name="Sun H."/>
            <person name="Tunlid A."/>
            <person name="Henrissat B."/>
            <person name="Grigoriev I.V."/>
            <person name="Hibbett D.S."/>
            <person name="Martin F."/>
        </authorList>
    </citation>
    <scope>NUCLEOTIDE SEQUENCE [LARGE SCALE GENOMIC DNA]</scope>
    <source>
        <strain evidence="2 3">SS14</strain>
    </source>
</reference>
<evidence type="ECO:0000313" key="3">
    <source>
        <dbReference type="Proteomes" id="UP000054279"/>
    </source>
</evidence>
<gene>
    <name evidence="2" type="ORF">M422DRAFT_259754</name>
</gene>
<accession>A0A0C9VJ71</accession>
<dbReference type="Proteomes" id="UP000054279">
    <property type="component" value="Unassembled WGS sequence"/>
</dbReference>
<organism evidence="2 3">
    <name type="scientific">Sphaerobolus stellatus (strain SS14)</name>
    <dbReference type="NCBI Taxonomy" id="990650"/>
    <lineage>
        <taxon>Eukaryota</taxon>
        <taxon>Fungi</taxon>
        <taxon>Dikarya</taxon>
        <taxon>Basidiomycota</taxon>
        <taxon>Agaricomycotina</taxon>
        <taxon>Agaricomycetes</taxon>
        <taxon>Phallomycetidae</taxon>
        <taxon>Geastrales</taxon>
        <taxon>Sphaerobolaceae</taxon>
        <taxon>Sphaerobolus</taxon>
    </lineage>
</organism>
<dbReference type="AlphaFoldDB" id="A0A0C9VJ71"/>
<name>A0A0C9VJ71_SPHS4</name>
<protein>
    <submittedName>
        <fullName evidence="2">Uncharacterized protein</fullName>
    </submittedName>
</protein>
<keyword evidence="3" id="KW-1185">Reference proteome</keyword>
<feature type="region of interest" description="Disordered" evidence="1">
    <location>
        <begin position="439"/>
        <end position="460"/>
    </location>
</feature>
<dbReference type="HOGENOM" id="CLU_509173_0_0_1"/>
<evidence type="ECO:0000256" key="1">
    <source>
        <dbReference type="SAM" id="MobiDB-lite"/>
    </source>
</evidence>